<gene>
    <name evidence="4" type="primary">oatA_3</name>
    <name evidence="4" type="ORF">COL8621_03399</name>
</gene>
<feature type="transmembrane region" description="Helical" evidence="1">
    <location>
        <begin position="213"/>
        <end position="233"/>
    </location>
</feature>
<evidence type="ECO:0000259" key="3">
    <source>
        <dbReference type="Pfam" id="PF19040"/>
    </source>
</evidence>
<proteinExistence type="predicted"/>
<evidence type="ECO:0000313" key="4">
    <source>
        <dbReference type="EMBL" id="SMX47285.1"/>
    </source>
</evidence>
<evidence type="ECO:0000259" key="2">
    <source>
        <dbReference type="Pfam" id="PF01757"/>
    </source>
</evidence>
<dbReference type="Pfam" id="PF01757">
    <property type="entry name" value="Acyl_transf_3"/>
    <property type="match status" value="1"/>
</dbReference>
<organism evidence="4 5">
    <name type="scientific">Actibacterium lipolyticum</name>
    <dbReference type="NCBI Taxonomy" id="1524263"/>
    <lineage>
        <taxon>Bacteria</taxon>
        <taxon>Pseudomonadati</taxon>
        <taxon>Pseudomonadota</taxon>
        <taxon>Alphaproteobacteria</taxon>
        <taxon>Rhodobacterales</taxon>
        <taxon>Roseobacteraceae</taxon>
        <taxon>Actibacterium</taxon>
    </lineage>
</organism>
<feature type="transmembrane region" description="Helical" evidence="1">
    <location>
        <begin position="346"/>
        <end position="369"/>
    </location>
</feature>
<keyword evidence="1" id="KW-1133">Transmembrane helix</keyword>
<feature type="transmembrane region" description="Helical" evidence="1">
    <location>
        <begin position="306"/>
        <end position="326"/>
    </location>
</feature>
<dbReference type="PANTHER" id="PTHR23028:SF53">
    <property type="entry name" value="ACYL_TRANSF_3 DOMAIN-CONTAINING PROTEIN"/>
    <property type="match status" value="1"/>
</dbReference>
<dbReference type="Pfam" id="PF19040">
    <property type="entry name" value="SGNH"/>
    <property type="match status" value="1"/>
</dbReference>
<feature type="transmembrane region" description="Helical" evidence="1">
    <location>
        <begin position="73"/>
        <end position="94"/>
    </location>
</feature>
<dbReference type="GO" id="GO:0016747">
    <property type="term" value="F:acyltransferase activity, transferring groups other than amino-acyl groups"/>
    <property type="evidence" value="ECO:0007669"/>
    <property type="project" value="InterPro"/>
</dbReference>
<dbReference type="EMBL" id="FXYE01000002">
    <property type="protein sequence ID" value="SMX47285.1"/>
    <property type="molecule type" value="Genomic_DNA"/>
</dbReference>
<feature type="domain" description="Acyltransferase 3" evidence="2">
    <location>
        <begin position="7"/>
        <end position="323"/>
    </location>
</feature>
<evidence type="ECO:0000256" key="1">
    <source>
        <dbReference type="SAM" id="Phobius"/>
    </source>
</evidence>
<feature type="transmembrane region" description="Helical" evidence="1">
    <location>
        <begin position="239"/>
        <end position="261"/>
    </location>
</feature>
<keyword evidence="1" id="KW-0812">Transmembrane</keyword>
<feature type="transmembrane region" description="Helical" evidence="1">
    <location>
        <begin position="158"/>
        <end position="177"/>
    </location>
</feature>
<dbReference type="InterPro" id="IPR043968">
    <property type="entry name" value="SGNH"/>
</dbReference>
<keyword evidence="4" id="KW-0012">Acyltransferase</keyword>
<feature type="transmembrane region" description="Helical" evidence="1">
    <location>
        <begin position="32"/>
        <end position="52"/>
    </location>
</feature>
<protein>
    <submittedName>
        <fullName evidence="4">O-acetyltransferase OatA</fullName>
        <ecNumber evidence="4">2.3.1.-</ecNumber>
    </submittedName>
</protein>
<keyword evidence="5" id="KW-1185">Reference proteome</keyword>
<dbReference type="PANTHER" id="PTHR23028">
    <property type="entry name" value="ACETYLTRANSFERASE"/>
    <property type="match status" value="1"/>
</dbReference>
<feature type="transmembrane region" description="Helical" evidence="1">
    <location>
        <begin position="282"/>
        <end position="300"/>
    </location>
</feature>
<accession>A0A238KWU5</accession>
<dbReference type="GO" id="GO:0009103">
    <property type="term" value="P:lipopolysaccharide biosynthetic process"/>
    <property type="evidence" value="ECO:0007669"/>
    <property type="project" value="TreeGrafter"/>
</dbReference>
<dbReference type="Proteomes" id="UP000202922">
    <property type="component" value="Unassembled WGS sequence"/>
</dbReference>
<dbReference type="InterPro" id="IPR002656">
    <property type="entry name" value="Acyl_transf_3_dom"/>
</dbReference>
<evidence type="ECO:0000313" key="5">
    <source>
        <dbReference type="Proteomes" id="UP000202922"/>
    </source>
</evidence>
<feature type="domain" description="SGNH" evidence="3">
    <location>
        <begin position="403"/>
        <end position="644"/>
    </location>
</feature>
<name>A0A238KWU5_9RHOB</name>
<keyword evidence="1" id="KW-0472">Membrane</keyword>
<dbReference type="GO" id="GO:0016020">
    <property type="term" value="C:membrane"/>
    <property type="evidence" value="ECO:0007669"/>
    <property type="project" value="TreeGrafter"/>
</dbReference>
<reference evidence="5" key="1">
    <citation type="submission" date="2017-05" db="EMBL/GenBank/DDBJ databases">
        <authorList>
            <person name="Rodrigo-Torres L."/>
            <person name="Arahal R. D."/>
            <person name="Lucena T."/>
        </authorList>
    </citation>
    <scope>NUCLEOTIDE SEQUENCE [LARGE SCALE GENOMIC DNA]</scope>
    <source>
        <strain evidence="5">CECT 8621</strain>
    </source>
</reference>
<feature type="transmembrane region" description="Helical" evidence="1">
    <location>
        <begin position="183"/>
        <end position="206"/>
    </location>
</feature>
<dbReference type="AlphaFoldDB" id="A0A238KWU5"/>
<dbReference type="InterPro" id="IPR050879">
    <property type="entry name" value="Acyltransferase_3"/>
</dbReference>
<sequence>MRAYRPDIDGLRAIAVLVVVFYHYGVPGFSGGYVGVDVFFVISGYLITSLISDEMRAGRFSFRNFYERRIRRIFPALFPVIAFSLIASWSVFALDDYRNLGQSAVAVSVFSSNILFWLEDGYFGPASHLKPLLHTWSLAVEEQFYFVVPLLLLALRRAGWVMLGLSLASLVAAQWMLTRDAAAAFYLMPFRFWELGVGCWIALVALPAPRNGIYRAVLAGMGLLAILSASVFYTPNTVFPGLTALLPCLGTGAIIVAGNGAQSAVRRVLSTRPMVGIGKISYSFYLWHWPVFVIAQYWLVDALSPLQVAVIFALSLLLSALSWRYVEQPFRARTGDGWRIAPMRVFSSAIAASALTIGFGVAAHLTAGFPARLPDNATKFQKIARFEPSRTCPETLKSDSSTDLICRFGTAANPTVLIWGDSHAIAVLPEFIRQAERSETSAIMMARPGCPPVADIERISSGYYDCPTFNARVADRAAGQGITKVVIIARWSAYFDGIGYGPLEAFGHAGDVNLVSTASDKLPPAQALETHLRKTVAKLMADGKQVFLIYPVPEFAHDIPRVAMRGGAVAAEHLSTPRQEHLSRSESARSALSSIVEKTGAIGLIPDRLLCDDALCHASRDGVLLYKDNDHLSENGAKLISPILGKVFDGGL</sequence>
<dbReference type="EC" id="2.3.1.-" evidence="4"/>
<dbReference type="RefSeq" id="WP_176438521.1">
    <property type="nucleotide sequence ID" value="NZ_FXYE01000002.1"/>
</dbReference>
<keyword evidence="4" id="KW-0808">Transferase</keyword>